<name>A0ABR2LYB8_9ASPA</name>
<evidence type="ECO:0000313" key="3">
    <source>
        <dbReference type="Proteomes" id="UP001412067"/>
    </source>
</evidence>
<dbReference type="EMBL" id="JBBWWR010000014">
    <property type="protein sequence ID" value="KAK8953226.1"/>
    <property type="molecule type" value="Genomic_DNA"/>
</dbReference>
<dbReference type="Proteomes" id="UP001412067">
    <property type="component" value="Unassembled WGS sequence"/>
</dbReference>
<protein>
    <submittedName>
        <fullName evidence="2">Uncharacterized protein</fullName>
    </submittedName>
</protein>
<organism evidence="2 3">
    <name type="scientific">Platanthera guangdongensis</name>
    <dbReference type="NCBI Taxonomy" id="2320717"/>
    <lineage>
        <taxon>Eukaryota</taxon>
        <taxon>Viridiplantae</taxon>
        <taxon>Streptophyta</taxon>
        <taxon>Embryophyta</taxon>
        <taxon>Tracheophyta</taxon>
        <taxon>Spermatophyta</taxon>
        <taxon>Magnoliopsida</taxon>
        <taxon>Liliopsida</taxon>
        <taxon>Asparagales</taxon>
        <taxon>Orchidaceae</taxon>
        <taxon>Orchidoideae</taxon>
        <taxon>Orchideae</taxon>
        <taxon>Orchidinae</taxon>
        <taxon>Platanthera</taxon>
    </lineage>
</organism>
<proteinExistence type="predicted"/>
<reference evidence="2 3" key="1">
    <citation type="journal article" date="2022" name="Nat. Plants">
        <title>Genomes of leafy and leafless Platanthera orchids illuminate the evolution of mycoheterotrophy.</title>
        <authorList>
            <person name="Li M.H."/>
            <person name="Liu K.W."/>
            <person name="Li Z."/>
            <person name="Lu H.C."/>
            <person name="Ye Q.L."/>
            <person name="Zhang D."/>
            <person name="Wang J.Y."/>
            <person name="Li Y.F."/>
            <person name="Zhong Z.M."/>
            <person name="Liu X."/>
            <person name="Yu X."/>
            <person name="Liu D.K."/>
            <person name="Tu X.D."/>
            <person name="Liu B."/>
            <person name="Hao Y."/>
            <person name="Liao X.Y."/>
            <person name="Jiang Y.T."/>
            <person name="Sun W.H."/>
            <person name="Chen J."/>
            <person name="Chen Y.Q."/>
            <person name="Ai Y."/>
            <person name="Zhai J.W."/>
            <person name="Wu S.S."/>
            <person name="Zhou Z."/>
            <person name="Hsiao Y.Y."/>
            <person name="Wu W.L."/>
            <person name="Chen Y.Y."/>
            <person name="Lin Y.F."/>
            <person name="Hsu J.L."/>
            <person name="Li C.Y."/>
            <person name="Wang Z.W."/>
            <person name="Zhao X."/>
            <person name="Zhong W.Y."/>
            <person name="Ma X.K."/>
            <person name="Ma L."/>
            <person name="Huang J."/>
            <person name="Chen G.Z."/>
            <person name="Huang M.Z."/>
            <person name="Huang L."/>
            <person name="Peng D.H."/>
            <person name="Luo Y.B."/>
            <person name="Zou S.Q."/>
            <person name="Chen S.P."/>
            <person name="Lan S."/>
            <person name="Tsai W.C."/>
            <person name="Van de Peer Y."/>
            <person name="Liu Z.J."/>
        </authorList>
    </citation>
    <scope>NUCLEOTIDE SEQUENCE [LARGE SCALE GENOMIC DNA]</scope>
    <source>
        <strain evidence="2">Lor288</strain>
    </source>
</reference>
<feature type="region of interest" description="Disordered" evidence="1">
    <location>
        <begin position="1"/>
        <end position="25"/>
    </location>
</feature>
<comment type="caution">
    <text evidence="2">The sequence shown here is derived from an EMBL/GenBank/DDBJ whole genome shotgun (WGS) entry which is preliminary data.</text>
</comment>
<keyword evidence="3" id="KW-1185">Reference proteome</keyword>
<evidence type="ECO:0000313" key="2">
    <source>
        <dbReference type="EMBL" id="KAK8953226.1"/>
    </source>
</evidence>
<gene>
    <name evidence="2" type="ORF">KSP40_PGU022720</name>
</gene>
<sequence length="76" mass="8081">MEKRMLGDEEDWATQESRGPDITKIGEVGASATGLATGESSSGMLVSFLSKFSTHNWPATFGRKPGSISLASSFLQ</sequence>
<accession>A0ABR2LYB8</accession>
<evidence type="ECO:0000256" key="1">
    <source>
        <dbReference type="SAM" id="MobiDB-lite"/>
    </source>
</evidence>